<evidence type="ECO:0000256" key="1">
    <source>
        <dbReference type="SAM" id="MobiDB-lite"/>
    </source>
</evidence>
<dbReference type="Proteomes" id="UP001162802">
    <property type="component" value="Unassembled WGS sequence"/>
</dbReference>
<reference evidence="2" key="1">
    <citation type="submission" date="2022-03" db="EMBL/GenBank/DDBJ databases">
        <title>Identification of a novel bacterium isolated from mangrove sediments.</title>
        <authorList>
            <person name="Pan X."/>
        </authorList>
    </citation>
    <scope>NUCLEOTIDE SEQUENCE</scope>
    <source>
        <strain evidence="2">B2637</strain>
    </source>
</reference>
<comment type="caution">
    <text evidence="2">The sequence shown here is derived from an EMBL/GenBank/DDBJ whole genome shotgun (WGS) entry which is preliminary data.</text>
</comment>
<proteinExistence type="predicted"/>
<evidence type="ECO:0000313" key="3">
    <source>
        <dbReference type="Proteomes" id="UP001162802"/>
    </source>
</evidence>
<dbReference type="RefSeq" id="WP_243803024.1">
    <property type="nucleotide sequence ID" value="NZ_JALHAT010000064.1"/>
</dbReference>
<name>A0ABT0AHY1_9SPHN</name>
<keyword evidence="3" id="KW-1185">Reference proteome</keyword>
<protein>
    <submittedName>
        <fullName evidence="2">Uncharacterized protein</fullName>
    </submittedName>
</protein>
<organism evidence="2 3">
    <name type="scientific">Novosphingobium mangrovi</name>
    <name type="common">ex Hu et al. 2023</name>
    <dbReference type="NCBI Taxonomy" id="2930094"/>
    <lineage>
        <taxon>Bacteria</taxon>
        <taxon>Pseudomonadati</taxon>
        <taxon>Pseudomonadota</taxon>
        <taxon>Alphaproteobacteria</taxon>
        <taxon>Sphingomonadales</taxon>
        <taxon>Sphingomonadaceae</taxon>
        <taxon>Novosphingobium</taxon>
    </lineage>
</organism>
<accession>A0ABT0AHY1</accession>
<evidence type="ECO:0000313" key="2">
    <source>
        <dbReference type="EMBL" id="MCJ1962819.1"/>
    </source>
</evidence>
<dbReference type="EMBL" id="JALHAT010000064">
    <property type="protein sequence ID" value="MCJ1962819.1"/>
    <property type="molecule type" value="Genomic_DNA"/>
</dbReference>
<feature type="region of interest" description="Disordered" evidence="1">
    <location>
        <begin position="48"/>
        <end position="74"/>
    </location>
</feature>
<gene>
    <name evidence="2" type="ORF">MTR65_19215</name>
</gene>
<sequence>PLSEPRDSVKPFFQKTFMKSAFFPNDGNQVIFVHAGILMGNYRPPPEWHPGGTGIRHRESSPRRTAWPSLMGLR</sequence>
<feature type="non-terminal residue" evidence="2">
    <location>
        <position position="1"/>
    </location>
</feature>